<accession>A0A1M4WEW9</accession>
<name>A0A1M4WEW9_9FIRM</name>
<dbReference type="InterPro" id="IPR051548">
    <property type="entry name" value="Grx-like_ET"/>
</dbReference>
<dbReference type="OrthoDB" id="3174166at2"/>
<dbReference type="PROSITE" id="PS51354">
    <property type="entry name" value="GLUTAREDOXIN_2"/>
    <property type="match status" value="1"/>
</dbReference>
<dbReference type="PANTHER" id="PTHR34386:SF1">
    <property type="entry name" value="GLUTAREDOXIN-LIKE PROTEIN NRDH"/>
    <property type="match status" value="1"/>
</dbReference>
<dbReference type="Pfam" id="PF00462">
    <property type="entry name" value="Glutaredoxin"/>
    <property type="match status" value="1"/>
</dbReference>
<dbReference type="RefSeq" id="WP_073270196.1">
    <property type="nucleotide sequence ID" value="NZ_FQTU01000007.1"/>
</dbReference>
<dbReference type="InterPro" id="IPR002109">
    <property type="entry name" value="Glutaredoxin"/>
</dbReference>
<dbReference type="STRING" id="1120975.SAMN02746064_01216"/>
<dbReference type="PANTHER" id="PTHR34386">
    <property type="entry name" value="GLUTAREDOXIN"/>
    <property type="match status" value="1"/>
</dbReference>
<dbReference type="CDD" id="cd02976">
    <property type="entry name" value="NrdH"/>
    <property type="match status" value="1"/>
</dbReference>
<protein>
    <submittedName>
        <fullName evidence="2">Glutaredoxin</fullName>
    </submittedName>
</protein>
<dbReference type="Proteomes" id="UP000184251">
    <property type="component" value="Unassembled WGS sequence"/>
</dbReference>
<dbReference type="PROSITE" id="PS00195">
    <property type="entry name" value="GLUTAREDOXIN_1"/>
    <property type="match status" value="1"/>
</dbReference>
<dbReference type="AlphaFoldDB" id="A0A1M4WEW9"/>
<dbReference type="InterPro" id="IPR036249">
    <property type="entry name" value="Thioredoxin-like_sf"/>
</dbReference>
<sequence length="112" mass="12577">MKKVIMYTTQTCPYCRSAKDFLKENKISYTEKNASADPQAQKEMASLNLRGVPSFLIGEEVVVGLDKEKILNLVDHRLVECPGCKAKLRLPNKKGKVKATCPKCGTDFNWEP</sequence>
<dbReference type="GO" id="GO:0009055">
    <property type="term" value="F:electron transfer activity"/>
    <property type="evidence" value="ECO:0007669"/>
    <property type="project" value="TreeGrafter"/>
</dbReference>
<evidence type="ECO:0000313" key="3">
    <source>
        <dbReference type="Proteomes" id="UP000184251"/>
    </source>
</evidence>
<dbReference type="InterPro" id="IPR011767">
    <property type="entry name" value="GLR_AS"/>
</dbReference>
<keyword evidence="3" id="KW-1185">Reference proteome</keyword>
<evidence type="ECO:0000313" key="2">
    <source>
        <dbReference type="EMBL" id="SHE79727.1"/>
    </source>
</evidence>
<dbReference type="GO" id="GO:0045454">
    <property type="term" value="P:cell redox homeostasis"/>
    <property type="evidence" value="ECO:0007669"/>
    <property type="project" value="TreeGrafter"/>
</dbReference>
<feature type="domain" description="Glutaredoxin" evidence="1">
    <location>
        <begin position="4"/>
        <end position="62"/>
    </location>
</feature>
<organism evidence="2 3">
    <name type="scientific">Alkalibacter saccharofermentans DSM 14828</name>
    <dbReference type="NCBI Taxonomy" id="1120975"/>
    <lineage>
        <taxon>Bacteria</taxon>
        <taxon>Bacillati</taxon>
        <taxon>Bacillota</taxon>
        <taxon>Clostridia</taxon>
        <taxon>Eubacteriales</taxon>
        <taxon>Eubacteriaceae</taxon>
        <taxon>Alkalibacter</taxon>
    </lineage>
</organism>
<evidence type="ECO:0000259" key="1">
    <source>
        <dbReference type="Pfam" id="PF00462"/>
    </source>
</evidence>
<dbReference type="EMBL" id="FQTU01000007">
    <property type="protein sequence ID" value="SHE79727.1"/>
    <property type="molecule type" value="Genomic_DNA"/>
</dbReference>
<dbReference type="Gene3D" id="3.40.30.10">
    <property type="entry name" value="Glutaredoxin"/>
    <property type="match status" value="1"/>
</dbReference>
<reference evidence="2 3" key="1">
    <citation type="submission" date="2016-11" db="EMBL/GenBank/DDBJ databases">
        <authorList>
            <person name="Jaros S."/>
            <person name="Januszkiewicz K."/>
            <person name="Wedrychowicz H."/>
        </authorList>
    </citation>
    <scope>NUCLEOTIDE SEQUENCE [LARGE SCALE GENOMIC DNA]</scope>
    <source>
        <strain evidence="2 3">DSM 14828</strain>
    </source>
</reference>
<proteinExistence type="predicted"/>
<gene>
    <name evidence="2" type="ORF">SAMN02746064_01216</name>
</gene>
<dbReference type="SUPFAM" id="SSF52833">
    <property type="entry name" value="Thioredoxin-like"/>
    <property type="match status" value="1"/>
</dbReference>